<keyword evidence="8" id="KW-1185">Reference proteome</keyword>
<dbReference type="Pfam" id="PF00155">
    <property type="entry name" value="Aminotran_1_2"/>
    <property type="match status" value="1"/>
</dbReference>
<evidence type="ECO:0000256" key="2">
    <source>
        <dbReference type="ARBA" id="ARBA00022576"/>
    </source>
</evidence>
<protein>
    <submittedName>
        <fullName evidence="7">Putative phenylalanine aminotransferase</fullName>
        <ecNumber evidence="7">2.6.1.-</ecNumber>
    </submittedName>
</protein>
<dbReference type="GO" id="GO:0030170">
    <property type="term" value="F:pyridoxal phosphate binding"/>
    <property type="evidence" value="ECO:0007669"/>
    <property type="project" value="InterPro"/>
</dbReference>
<dbReference type="KEGG" id="dco:SAMEA4475696_0555"/>
<keyword evidence="3 7" id="KW-0808">Transferase</keyword>
<dbReference type="PANTHER" id="PTHR43643:SF3">
    <property type="entry name" value="HISTIDINOL-PHOSPHATE AMINOTRANSFERASE"/>
    <property type="match status" value="1"/>
</dbReference>
<comment type="similarity">
    <text evidence="5">Belongs to the class-II pyridoxal-phosphate-dependent aminotransferase family.</text>
</comment>
<feature type="domain" description="Aminotransferase class I/classII large" evidence="6">
    <location>
        <begin position="3"/>
        <end position="273"/>
    </location>
</feature>
<dbReference type="STRING" id="1121387.GCA_000429885_01654"/>
<accession>A0A239VAW5</accession>
<keyword evidence="4 5" id="KW-0663">Pyridoxal phosphate</keyword>
<dbReference type="PROSITE" id="PS00599">
    <property type="entry name" value="AA_TRANSFER_CLASS_2"/>
    <property type="match status" value="1"/>
</dbReference>
<dbReference type="NCBIfam" id="NF002878">
    <property type="entry name" value="PRK03321.1"/>
    <property type="match status" value="1"/>
</dbReference>
<keyword evidence="2 7" id="KW-0032">Aminotransferase</keyword>
<gene>
    <name evidence="7" type="primary">pat</name>
    <name evidence="7" type="ORF">SAMEA4475696_00555</name>
</gene>
<dbReference type="InterPro" id="IPR015421">
    <property type="entry name" value="PyrdxlP-dep_Trfase_major"/>
</dbReference>
<evidence type="ECO:0000256" key="3">
    <source>
        <dbReference type="ARBA" id="ARBA00022679"/>
    </source>
</evidence>
<dbReference type="PANTHER" id="PTHR43643">
    <property type="entry name" value="HISTIDINOL-PHOSPHATE AMINOTRANSFERASE 2"/>
    <property type="match status" value="1"/>
</dbReference>
<dbReference type="InterPro" id="IPR024892">
    <property type="entry name" value="ArAT"/>
</dbReference>
<dbReference type="EC" id="2.6.1.-" evidence="7"/>
<dbReference type="AlphaFoldDB" id="A0A239VAW5"/>
<dbReference type="Gene3D" id="3.90.1150.10">
    <property type="entry name" value="Aspartate Aminotransferase, domain 1"/>
    <property type="match status" value="1"/>
</dbReference>
<dbReference type="InterPro" id="IPR001917">
    <property type="entry name" value="Aminotrans_II_pyridoxalP_BS"/>
</dbReference>
<dbReference type="InterPro" id="IPR004839">
    <property type="entry name" value="Aminotransferase_I/II_large"/>
</dbReference>
<evidence type="ECO:0000259" key="6">
    <source>
        <dbReference type="Pfam" id="PF00155"/>
    </source>
</evidence>
<dbReference type="CDD" id="cd00609">
    <property type="entry name" value="AAT_like"/>
    <property type="match status" value="1"/>
</dbReference>
<dbReference type="InterPro" id="IPR015422">
    <property type="entry name" value="PyrdxlP-dep_Trfase_small"/>
</dbReference>
<evidence type="ECO:0000313" key="8">
    <source>
        <dbReference type="Proteomes" id="UP000242637"/>
    </source>
</evidence>
<proteinExistence type="inferred from homology"/>
<comment type="cofactor">
    <cofactor evidence="1 5">
        <name>pyridoxal 5'-phosphate</name>
        <dbReference type="ChEBI" id="CHEBI:597326"/>
    </cofactor>
</comment>
<dbReference type="InterPro" id="IPR050106">
    <property type="entry name" value="HistidinolP_aminotransfase"/>
</dbReference>
<organism evidence="7 8">
    <name type="scientific">Dermatophilus congolensis</name>
    <dbReference type="NCBI Taxonomy" id="1863"/>
    <lineage>
        <taxon>Bacteria</taxon>
        <taxon>Bacillati</taxon>
        <taxon>Actinomycetota</taxon>
        <taxon>Actinomycetes</taxon>
        <taxon>Micrococcales</taxon>
        <taxon>Dermatophilaceae</taxon>
        <taxon>Dermatophilus</taxon>
    </lineage>
</organism>
<evidence type="ECO:0000256" key="1">
    <source>
        <dbReference type="ARBA" id="ARBA00001933"/>
    </source>
</evidence>
<dbReference type="GO" id="GO:0008483">
    <property type="term" value="F:transaminase activity"/>
    <property type="evidence" value="ECO:0007669"/>
    <property type="project" value="UniProtKB-KW"/>
</dbReference>
<evidence type="ECO:0000313" key="7">
    <source>
        <dbReference type="EMBL" id="SNV18848.1"/>
    </source>
</evidence>
<dbReference type="EMBL" id="LT906453">
    <property type="protein sequence ID" value="SNV18848.1"/>
    <property type="molecule type" value="Genomic_DNA"/>
</dbReference>
<dbReference type="SUPFAM" id="SSF53383">
    <property type="entry name" value="PLP-dependent transferases"/>
    <property type="match status" value="1"/>
</dbReference>
<evidence type="ECO:0000256" key="5">
    <source>
        <dbReference type="RuleBase" id="RU003693"/>
    </source>
</evidence>
<reference evidence="7 8" key="1">
    <citation type="submission" date="2017-06" db="EMBL/GenBank/DDBJ databases">
        <authorList>
            <consortium name="Pathogen Informatics"/>
        </authorList>
    </citation>
    <scope>NUCLEOTIDE SEQUENCE [LARGE SCALE GENOMIC DNA]</scope>
    <source>
        <strain evidence="7 8">NCTC13039</strain>
    </source>
</reference>
<evidence type="ECO:0000256" key="4">
    <source>
        <dbReference type="ARBA" id="ARBA00022898"/>
    </source>
</evidence>
<dbReference type="InterPro" id="IPR015424">
    <property type="entry name" value="PyrdxlP-dep_Trfase"/>
</dbReference>
<dbReference type="Proteomes" id="UP000242637">
    <property type="component" value="Chromosome 1"/>
</dbReference>
<dbReference type="Gene3D" id="3.40.640.10">
    <property type="entry name" value="Type I PLP-dependent aspartate aminotransferase-like (Major domain)"/>
    <property type="match status" value="1"/>
</dbReference>
<sequence>MHDLRTALATRWDVSPDHIIPGAGSSGVLQQLVTATVETGKEVIYAWRSFEMYPILIALAGGRSVQIPLLPDGRHDLEAMAAAITPETSLILLCTPNNPTGPIITHREATDFLERVPSDVLVAIDEAYIEFNRDPAAIDSSALLRKYPNVIILRTFSKAYGLAGLRIGYAVVSPASADTLTKTRLPFVVTDIAHDAAVASLAADEELAERVDTIVAERERVEAALIDMGWKFPHSEANFVWLPLGNATEAFVAACEAAHLTVRPFAGEGVRVSIDIPQANDTFLNVAREFADQGLLPTDASTPITRTN</sequence>
<name>A0A239VAW5_9MICO</name>